<accession>A0A6L9QA15</accession>
<organism evidence="2 3">
    <name type="scientific">Actinomadura bangladeshensis</name>
    <dbReference type="NCBI Taxonomy" id="453573"/>
    <lineage>
        <taxon>Bacteria</taxon>
        <taxon>Bacillati</taxon>
        <taxon>Actinomycetota</taxon>
        <taxon>Actinomycetes</taxon>
        <taxon>Streptosporangiales</taxon>
        <taxon>Thermomonosporaceae</taxon>
        <taxon>Actinomadura</taxon>
    </lineage>
</organism>
<sequence>MPTQYARLRGEDRTTVAAALLELPAARAAPPSPLAEARAELETDGR</sequence>
<reference evidence="2 3" key="1">
    <citation type="submission" date="2020-01" db="EMBL/GenBank/DDBJ databases">
        <title>Insect and environment-associated Actinomycetes.</title>
        <authorList>
            <person name="Currrie C."/>
            <person name="Chevrette M."/>
            <person name="Carlson C."/>
            <person name="Stubbendieck R."/>
            <person name="Wendt-Pienkowski E."/>
        </authorList>
    </citation>
    <scope>NUCLEOTIDE SEQUENCE [LARGE SCALE GENOMIC DNA]</scope>
    <source>
        <strain evidence="2 3">SID10258</strain>
    </source>
</reference>
<comment type="caution">
    <text evidence="2">The sequence shown here is derived from an EMBL/GenBank/DDBJ whole genome shotgun (WGS) entry which is preliminary data.</text>
</comment>
<name>A0A6L9QA15_9ACTN</name>
<feature type="compositionally biased region" description="Basic and acidic residues" evidence="1">
    <location>
        <begin position="37"/>
        <end position="46"/>
    </location>
</feature>
<evidence type="ECO:0000313" key="3">
    <source>
        <dbReference type="Proteomes" id="UP000475532"/>
    </source>
</evidence>
<dbReference type="EMBL" id="JAAGLI010000145">
    <property type="protein sequence ID" value="NEA21946.1"/>
    <property type="molecule type" value="Genomic_DNA"/>
</dbReference>
<proteinExistence type="predicted"/>
<protein>
    <submittedName>
        <fullName evidence="2">Uncharacterized protein</fullName>
    </submittedName>
</protein>
<evidence type="ECO:0000256" key="1">
    <source>
        <dbReference type="SAM" id="MobiDB-lite"/>
    </source>
</evidence>
<dbReference type="RefSeq" id="WP_163053543.1">
    <property type="nucleotide sequence ID" value="NZ_JAAGLI010000145.1"/>
</dbReference>
<dbReference type="AlphaFoldDB" id="A0A6L9QA15"/>
<evidence type="ECO:0000313" key="2">
    <source>
        <dbReference type="EMBL" id="NEA21946.1"/>
    </source>
</evidence>
<dbReference type="Proteomes" id="UP000475532">
    <property type="component" value="Unassembled WGS sequence"/>
</dbReference>
<feature type="region of interest" description="Disordered" evidence="1">
    <location>
        <begin position="27"/>
        <end position="46"/>
    </location>
</feature>
<gene>
    <name evidence="2" type="ORF">G3I70_05450</name>
</gene>